<protein>
    <submittedName>
        <fullName evidence="4">N-acetylmuramate alpha-1-phosphate uridylyltransferase MurU</fullName>
        <ecNumber evidence="4">2.7.7.99</ecNumber>
    </submittedName>
</protein>
<dbReference type="InterPro" id="IPR050065">
    <property type="entry name" value="GlmU-like"/>
</dbReference>
<dbReference type="EMBL" id="JBHRYB010000001">
    <property type="protein sequence ID" value="MFC3678801.1"/>
    <property type="molecule type" value="Genomic_DNA"/>
</dbReference>
<dbReference type="NCBIfam" id="NF045761">
    <property type="entry name" value="NAMPUrTaseMurU"/>
    <property type="match status" value="1"/>
</dbReference>
<dbReference type="EC" id="2.7.7.99" evidence="4"/>
<sequence length="239" mass="25873">MILAAGRGTRMAPLTDHCPKPLLPLAGKPLIQHHIEKLVAAGIDELVINHAYLGHMIEQQLGDGSALACRIRYSAESRALETAGGILQALPLLGDEPFVVINGDVWCDWDYRQLFSRAQQLQHPARDQAPQDLGWLALVANPEHHPGGDFGLQQGRVLAQPDHCGWTFAGISVLSPQLFAGLQPGEQRLAPLLRAAMADGRIAGEVLNASWVDVGTPQRLQQLEQQLLAGQPVRSGGRQ</sequence>
<dbReference type="SUPFAM" id="SSF53448">
    <property type="entry name" value="Nucleotide-diphospho-sugar transferases"/>
    <property type="match status" value="1"/>
</dbReference>
<accession>A0ABV7VPV7</accession>
<dbReference type="InterPro" id="IPR054790">
    <property type="entry name" value="MurU"/>
</dbReference>
<dbReference type="InterPro" id="IPR029044">
    <property type="entry name" value="Nucleotide-diphossugar_trans"/>
</dbReference>
<dbReference type="InterPro" id="IPR005835">
    <property type="entry name" value="NTP_transferase_dom"/>
</dbReference>
<dbReference type="CDD" id="cd06422">
    <property type="entry name" value="NTP_transferase_like_1"/>
    <property type="match status" value="1"/>
</dbReference>
<evidence type="ECO:0000313" key="4">
    <source>
        <dbReference type="EMBL" id="MFC3678801.1"/>
    </source>
</evidence>
<comment type="caution">
    <text evidence="4">The sequence shown here is derived from an EMBL/GenBank/DDBJ whole genome shotgun (WGS) entry which is preliminary data.</text>
</comment>
<organism evidence="4 5">
    <name type="scientific">Bacterioplanoides pacificum</name>
    <dbReference type="NCBI Taxonomy" id="1171596"/>
    <lineage>
        <taxon>Bacteria</taxon>
        <taxon>Pseudomonadati</taxon>
        <taxon>Pseudomonadota</taxon>
        <taxon>Gammaproteobacteria</taxon>
        <taxon>Oceanospirillales</taxon>
        <taxon>Oceanospirillaceae</taxon>
        <taxon>Bacterioplanoides</taxon>
    </lineage>
</organism>
<dbReference type="RefSeq" id="WP_376864794.1">
    <property type="nucleotide sequence ID" value="NZ_JBHRYB010000001.1"/>
</dbReference>
<name>A0ABV7VPV7_9GAMM</name>
<keyword evidence="1 4" id="KW-0808">Transferase</keyword>
<reference evidence="5" key="1">
    <citation type="journal article" date="2019" name="Int. J. Syst. Evol. Microbiol.">
        <title>The Global Catalogue of Microorganisms (GCM) 10K type strain sequencing project: providing services to taxonomists for standard genome sequencing and annotation.</title>
        <authorList>
            <consortium name="The Broad Institute Genomics Platform"/>
            <consortium name="The Broad Institute Genome Sequencing Center for Infectious Disease"/>
            <person name="Wu L."/>
            <person name="Ma J."/>
        </authorList>
    </citation>
    <scope>NUCLEOTIDE SEQUENCE [LARGE SCALE GENOMIC DNA]</scope>
    <source>
        <strain evidence="5">KCTC 42424</strain>
    </source>
</reference>
<dbReference type="PANTHER" id="PTHR43584:SF8">
    <property type="entry name" value="N-ACETYLMURAMATE ALPHA-1-PHOSPHATE URIDYLYLTRANSFERASE"/>
    <property type="match status" value="1"/>
</dbReference>
<evidence type="ECO:0000256" key="1">
    <source>
        <dbReference type="ARBA" id="ARBA00022679"/>
    </source>
</evidence>
<proteinExistence type="predicted"/>
<evidence type="ECO:0000259" key="3">
    <source>
        <dbReference type="Pfam" id="PF00483"/>
    </source>
</evidence>
<dbReference type="Pfam" id="PF00483">
    <property type="entry name" value="NTP_transferase"/>
    <property type="match status" value="1"/>
</dbReference>
<feature type="domain" description="Nucleotidyl transferase" evidence="3">
    <location>
        <begin position="1"/>
        <end position="122"/>
    </location>
</feature>
<dbReference type="PANTHER" id="PTHR43584">
    <property type="entry name" value="NUCLEOTIDYL TRANSFERASE"/>
    <property type="match status" value="1"/>
</dbReference>
<keyword evidence="2 4" id="KW-0548">Nucleotidyltransferase</keyword>
<dbReference type="GO" id="GO:0016779">
    <property type="term" value="F:nucleotidyltransferase activity"/>
    <property type="evidence" value="ECO:0007669"/>
    <property type="project" value="UniProtKB-KW"/>
</dbReference>
<evidence type="ECO:0000313" key="5">
    <source>
        <dbReference type="Proteomes" id="UP001595722"/>
    </source>
</evidence>
<evidence type="ECO:0000256" key="2">
    <source>
        <dbReference type="ARBA" id="ARBA00022695"/>
    </source>
</evidence>
<keyword evidence="5" id="KW-1185">Reference proteome</keyword>
<gene>
    <name evidence="4" type="primary">murU</name>
    <name evidence="4" type="ORF">ACFOMG_01585</name>
</gene>
<dbReference type="Gene3D" id="3.90.550.10">
    <property type="entry name" value="Spore Coat Polysaccharide Biosynthesis Protein SpsA, Chain A"/>
    <property type="match status" value="1"/>
</dbReference>
<dbReference type="Proteomes" id="UP001595722">
    <property type="component" value="Unassembled WGS sequence"/>
</dbReference>